<evidence type="ECO:0000256" key="3">
    <source>
        <dbReference type="ARBA" id="ARBA00022729"/>
    </source>
</evidence>
<evidence type="ECO:0000256" key="5">
    <source>
        <dbReference type="ARBA" id="ARBA00022989"/>
    </source>
</evidence>
<dbReference type="InterPro" id="IPR002000">
    <property type="entry name" value="Lysosome-assoc_membr_glycop"/>
</dbReference>
<dbReference type="InterPro" id="IPR048528">
    <property type="entry name" value="Lamp2-like_luminal"/>
</dbReference>
<evidence type="ECO:0000256" key="4">
    <source>
        <dbReference type="ARBA" id="ARBA00022753"/>
    </source>
</evidence>
<comment type="caution">
    <text evidence="8">Lacks conserved residue(s) required for the propagation of feature annotation.</text>
</comment>
<comment type="similarity">
    <text evidence="8">Belongs to the LAMP family.</text>
</comment>
<evidence type="ECO:0000256" key="9">
    <source>
        <dbReference type="SAM" id="MobiDB-lite"/>
    </source>
</evidence>
<evidence type="ECO:0000256" key="10">
    <source>
        <dbReference type="SAM" id="Phobius"/>
    </source>
</evidence>
<feature type="domain" description="Lysosome-associated membrane glycoprotein 2-like luminal" evidence="12">
    <location>
        <begin position="242"/>
        <end position="388"/>
    </location>
</feature>
<feature type="disulfide bond" evidence="8">
    <location>
        <begin position="255"/>
        <end position="293"/>
    </location>
</feature>
<dbReference type="PANTHER" id="PTHR11506">
    <property type="entry name" value="LYSOSOME-ASSOCIATED MEMBRANE GLYCOPROTEIN"/>
    <property type="match status" value="1"/>
</dbReference>
<accession>A0A9Q1AVB1</accession>
<feature type="compositionally biased region" description="Basic residues" evidence="9">
    <location>
        <begin position="103"/>
        <end position="116"/>
    </location>
</feature>
<feature type="region of interest" description="Disordered" evidence="9">
    <location>
        <begin position="34"/>
        <end position="57"/>
    </location>
</feature>
<dbReference type="GO" id="GO:0005765">
    <property type="term" value="C:lysosomal membrane"/>
    <property type="evidence" value="ECO:0007669"/>
    <property type="project" value="UniProtKB-SubCell"/>
</dbReference>
<dbReference type="Pfam" id="PF21222">
    <property type="entry name" value="Lamp2_2nd"/>
    <property type="match status" value="1"/>
</dbReference>
<dbReference type="Proteomes" id="UP001142489">
    <property type="component" value="Unassembled WGS sequence"/>
</dbReference>
<feature type="domain" description="Lysosome-associated membrane glycoprotein 2-like transmembrane" evidence="13">
    <location>
        <begin position="408"/>
        <end position="439"/>
    </location>
</feature>
<keyword evidence="4" id="KW-0967">Endosome</keyword>
<keyword evidence="8" id="KW-1015">Disulfide bond</keyword>
<dbReference type="GO" id="GO:0031902">
    <property type="term" value="C:late endosome membrane"/>
    <property type="evidence" value="ECO:0007669"/>
    <property type="project" value="TreeGrafter"/>
</dbReference>
<dbReference type="EMBL" id="JAPFRF010000012">
    <property type="protein sequence ID" value="KAJ7313272.1"/>
    <property type="molecule type" value="Genomic_DNA"/>
</dbReference>
<comment type="caution">
    <text evidence="14">The sequence shown here is derived from an EMBL/GenBank/DDBJ whole genome shotgun (WGS) entry which is preliminary data.</text>
</comment>
<sequence length="441" mass="48458">MRRPTLPLGWPLGVAGWCFLLAVSLSAQDGIPKVGPKEAAGTPSCPPSSGGGFSEAPLCPHRKKSATLVPSFTKTTMTPPHPTTTPHHVTNHTTPHPNTTAHPQKHTTTHHHHHPHTTTPTAHPHNHTTAPHPHTTTTATPHPHNHTTAPHPHTTTTATPRPHNHTTAPHPHTTTTATPRPHNHTTAPHPHTTTTATPHPHNRTTLHPHNYTTTQHANATTAPATSHPPTTTPLPTQLPFVSVMTYVVENGSVVCLRAQMALELQVRYTNRAKQQLWGMFAVQPNHTRVSGSCSDKTVILELQFPQGFLLFTFQKNETQNKFYLSRIKANLTYQFQQATESSFRVDNASLHELEARLGHSYQCLNRSLAVSDSFLLNVRNERIQAFELKNGDFGDADICPEQRRSSVVPIVVGVLLGLLILIVVIAFLVGRRRAHAGYQTL</sequence>
<evidence type="ECO:0000259" key="12">
    <source>
        <dbReference type="Pfam" id="PF01299"/>
    </source>
</evidence>
<evidence type="ECO:0000313" key="14">
    <source>
        <dbReference type="EMBL" id="KAJ7313272.1"/>
    </source>
</evidence>
<dbReference type="PROSITE" id="PS51407">
    <property type="entry name" value="LAMP_3"/>
    <property type="match status" value="1"/>
</dbReference>
<evidence type="ECO:0000256" key="7">
    <source>
        <dbReference type="ARBA" id="ARBA00023180"/>
    </source>
</evidence>
<evidence type="ECO:0000259" key="13">
    <source>
        <dbReference type="Pfam" id="PF21222"/>
    </source>
</evidence>
<dbReference type="PANTHER" id="PTHR11506:SF2">
    <property type="entry name" value="MACROSIALIN"/>
    <property type="match status" value="1"/>
</dbReference>
<dbReference type="InterPro" id="IPR048524">
    <property type="entry name" value="Lamp2-like_TM"/>
</dbReference>
<proteinExistence type="inferred from homology"/>
<reference evidence="14" key="1">
    <citation type="journal article" date="2023" name="DNA Res.">
        <title>Chromosome-level genome assembly of Phrynocephalus forsythii using third-generation DNA sequencing and Hi-C analysis.</title>
        <authorList>
            <person name="Qi Y."/>
            <person name="Zhao W."/>
            <person name="Zhao Y."/>
            <person name="Niu C."/>
            <person name="Cao S."/>
            <person name="Zhang Y."/>
        </authorList>
    </citation>
    <scope>NUCLEOTIDE SEQUENCE</scope>
    <source>
        <tissue evidence="14">Muscle</tissue>
    </source>
</reference>
<evidence type="ECO:0000256" key="6">
    <source>
        <dbReference type="ARBA" id="ARBA00023136"/>
    </source>
</evidence>
<dbReference type="GO" id="GO:0005886">
    <property type="term" value="C:plasma membrane"/>
    <property type="evidence" value="ECO:0007669"/>
    <property type="project" value="TreeGrafter"/>
</dbReference>
<feature type="compositionally biased region" description="Low complexity" evidence="9">
    <location>
        <begin position="73"/>
        <end position="102"/>
    </location>
</feature>
<dbReference type="PRINTS" id="PR00336">
    <property type="entry name" value="LYSASSOCTDMP"/>
</dbReference>
<keyword evidence="5 10" id="KW-1133">Transmembrane helix</keyword>
<feature type="region of interest" description="Disordered" evidence="9">
    <location>
        <begin position="72"/>
        <end position="210"/>
    </location>
</feature>
<dbReference type="AlphaFoldDB" id="A0A9Q1AVB1"/>
<keyword evidence="6 8" id="KW-0472">Membrane</keyword>
<dbReference type="GO" id="GO:0072594">
    <property type="term" value="P:establishment of protein localization to organelle"/>
    <property type="evidence" value="ECO:0007669"/>
    <property type="project" value="TreeGrafter"/>
</dbReference>
<keyword evidence="15" id="KW-1185">Reference proteome</keyword>
<dbReference type="Pfam" id="PF01299">
    <property type="entry name" value="Lamp2-like_luminal"/>
    <property type="match status" value="1"/>
</dbReference>
<evidence type="ECO:0000313" key="15">
    <source>
        <dbReference type="Proteomes" id="UP001142489"/>
    </source>
</evidence>
<keyword evidence="3 11" id="KW-0732">Signal</keyword>
<dbReference type="OrthoDB" id="9428839at2759"/>
<comment type="subcellular location">
    <subcellularLocation>
        <location evidence="1">Endosome membrane</location>
        <topology evidence="1">Single-pass type I membrane protein</topology>
    </subcellularLocation>
    <subcellularLocation>
        <location evidence="8">Lysosome membrane</location>
        <topology evidence="8">Single-pass type I membrane protein</topology>
    </subcellularLocation>
</comment>
<keyword evidence="2 8" id="KW-0812">Transmembrane</keyword>
<feature type="transmembrane region" description="Helical" evidence="10">
    <location>
        <begin position="407"/>
        <end position="429"/>
    </location>
</feature>
<evidence type="ECO:0000256" key="2">
    <source>
        <dbReference type="ARBA" id="ARBA00022692"/>
    </source>
</evidence>
<gene>
    <name evidence="14" type="ORF">JRQ81_004556</name>
</gene>
<feature type="compositionally biased region" description="Low complexity" evidence="9">
    <location>
        <begin position="117"/>
        <end position="199"/>
    </location>
</feature>
<keyword evidence="8" id="KW-0458">Lysosome</keyword>
<protein>
    <submittedName>
        <fullName evidence="14">Uncharacterized protein</fullName>
    </submittedName>
</protein>
<dbReference type="Gene3D" id="2.40.160.110">
    <property type="match status" value="1"/>
</dbReference>
<keyword evidence="7" id="KW-0325">Glycoprotein</keyword>
<organism evidence="14 15">
    <name type="scientific">Phrynocephalus forsythii</name>
    <dbReference type="NCBI Taxonomy" id="171643"/>
    <lineage>
        <taxon>Eukaryota</taxon>
        <taxon>Metazoa</taxon>
        <taxon>Chordata</taxon>
        <taxon>Craniata</taxon>
        <taxon>Vertebrata</taxon>
        <taxon>Euteleostomi</taxon>
        <taxon>Lepidosauria</taxon>
        <taxon>Squamata</taxon>
        <taxon>Bifurcata</taxon>
        <taxon>Unidentata</taxon>
        <taxon>Episquamata</taxon>
        <taxon>Toxicofera</taxon>
        <taxon>Iguania</taxon>
        <taxon>Acrodonta</taxon>
        <taxon>Agamidae</taxon>
        <taxon>Agaminae</taxon>
        <taxon>Phrynocephalus</taxon>
    </lineage>
</organism>
<evidence type="ECO:0000256" key="11">
    <source>
        <dbReference type="SAM" id="SignalP"/>
    </source>
</evidence>
<evidence type="ECO:0000256" key="8">
    <source>
        <dbReference type="PROSITE-ProRule" id="PRU00740"/>
    </source>
</evidence>
<name>A0A9Q1AVB1_9SAUR</name>
<evidence type="ECO:0000256" key="1">
    <source>
        <dbReference type="ARBA" id="ARBA00004530"/>
    </source>
</evidence>
<feature type="chain" id="PRO_5040423735" evidence="11">
    <location>
        <begin position="28"/>
        <end position="441"/>
    </location>
</feature>
<feature type="signal peptide" evidence="11">
    <location>
        <begin position="1"/>
        <end position="27"/>
    </location>
</feature>